<reference evidence="4" key="1">
    <citation type="journal article" date="2019" name="Int. J. Syst. Evol. Microbiol.">
        <title>The Global Catalogue of Microorganisms (GCM) 10K type strain sequencing project: providing services to taxonomists for standard genome sequencing and annotation.</title>
        <authorList>
            <consortium name="The Broad Institute Genomics Platform"/>
            <consortium name="The Broad Institute Genome Sequencing Center for Infectious Disease"/>
            <person name="Wu L."/>
            <person name="Ma J."/>
        </authorList>
    </citation>
    <scope>NUCLEOTIDE SEQUENCE [LARGE SCALE GENOMIC DNA]</scope>
    <source>
        <strain evidence="4">JCM 16373</strain>
    </source>
</reference>
<dbReference type="RefSeq" id="WP_344570100.1">
    <property type="nucleotide sequence ID" value="NZ_BAAARJ010000024.1"/>
</dbReference>
<dbReference type="Gene3D" id="2.60.120.10">
    <property type="entry name" value="Jelly Rolls"/>
    <property type="match status" value="1"/>
</dbReference>
<comment type="caution">
    <text evidence="3">The sequence shown here is derived from an EMBL/GenBank/DDBJ whole genome shotgun (WGS) entry which is preliminary data.</text>
</comment>
<evidence type="ECO:0000256" key="1">
    <source>
        <dbReference type="ARBA" id="ARBA00010154"/>
    </source>
</evidence>
<gene>
    <name evidence="3" type="ORF">GCM10009863_58920</name>
</gene>
<dbReference type="PANTHER" id="PTHR21047:SF2">
    <property type="entry name" value="THYMIDINE DIPHOSPHO-4-KETO-RHAMNOSE 3,5-EPIMERASE"/>
    <property type="match status" value="1"/>
</dbReference>
<dbReference type="SUPFAM" id="SSF51182">
    <property type="entry name" value="RmlC-like cupins"/>
    <property type="match status" value="1"/>
</dbReference>
<evidence type="ECO:0000256" key="2">
    <source>
        <dbReference type="ARBA" id="ARBA00023235"/>
    </source>
</evidence>
<dbReference type="Pfam" id="PF00908">
    <property type="entry name" value="dTDP_sugar_isom"/>
    <property type="match status" value="1"/>
</dbReference>
<keyword evidence="2" id="KW-0413">Isomerase</keyword>
<dbReference type="EMBL" id="BAAARJ010000024">
    <property type="protein sequence ID" value="GAA2634795.1"/>
    <property type="molecule type" value="Genomic_DNA"/>
</dbReference>
<organism evidence="3 4">
    <name type="scientific">Streptomyces axinellae</name>
    <dbReference type="NCBI Taxonomy" id="552788"/>
    <lineage>
        <taxon>Bacteria</taxon>
        <taxon>Bacillati</taxon>
        <taxon>Actinomycetota</taxon>
        <taxon>Actinomycetes</taxon>
        <taxon>Kitasatosporales</taxon>
        <taxon>Streptomycetaceae</taxon>
        <taxon>Streptomyces</taxon>
    </lineage>
</organism>
<dbReference type="InterPro" id="IPR014710">
    <property type="entry name" value="RmlC-like_jellyroll"/>
</dbReference>
<comment type="similarity">
    <text evidence="1">Belongs to the dTDP-4-dehydrorhamnose 3,5-epimerase family.</text>
</comment>
<evidence type="ECO:0000313" key="3">
    <source>
        <dbReference type="EMBL" id="GAA2634795.1"/>
    </source>
</evidence>
<name>A0ABP6D7S6_9ACTN</name>
<dbReference type="InterPro" id="IPR000888">
    <property type="entry name" value="RmlC-like"/>
</dbReference>
<dbReference type="InterPro" id="IPR011051">
    <property type="entry name" value="RmlC_Cupin_sf"/>
</dbReference>
<keyword evidence="4" id="KW-1185">Reference proteome</keyword>
<evidence type="ECO:0000313" key="4">
    <source>
        <dbReference type="Proteomes" id="UP001501447"/>
    </source>
</evidence>
<sequence length="195" mass="21107">MDHRKLKVEGAVEFSPRKFADARGHFTAQLQRPVFREATGRPPFDVAQVNLSRSGRGALRGIHFTAVPPGSAKYVYCAHGAALDIVLDTRAGSPTFGAWDVVRIDADNARAVHVPVGVGHGFLALEDETVVTYLVSADYAPEHEHTLNPLDPALGLPLPQDIEPLVSDRDREAPTLQEARAAGLLPDYASARRAE</sequence>
<protein>
    <submittedName>
        <fullName evidence="3">dTDP-4-dehydrorhamnose 3,5-epimerase</fullName>
    </submittedName>
</protein>
<accession>A0ABP6D7S6</accession>
<dbReference type="Proteomes" id="UP001501447">
    <property type="component" value="Unassembled WGS sequence"/>
</dbReference>
<dbReference type="CDD" id="cd00438">
    <property type="entry name" value="cupin_RmlC"/>
    <property type="match status" value="1"/>
</dbReference>
<dbReference type="PANTHER" id="PTHR21047">
    <property type="entry name" value="DTDP-6-DEOXY-D-GLUCOSE-3,5 EPIMERASE"/>
    <property type="match status" value="1"/>
</dbReference>
<proteinExistence type="inferred from homology"/>